<dbReference type="KEGG" id="txi:TH3_16985"/>
<evidence type="ECO:0000313" key="8">
    <source>
        <dbReference type="EMBL" id="AJD53499.1"/>
    </source>
</evidence>
<feature type="transmembrane region" description="Helical" evidence="6">
    <location>
        <begin position="276"/>
        <end position="292"/>
    </location>
</feature>
<feature type="domain" description="EamA" evidence="7">
    <location>
        <begin position="12"/>
        <end position="145"/>
    </location>
</feature>
<dbReference type="PANTHER" id="PTHR22911:SF6">
    <property type="entry name" value="SOLUTE CARRIER FAMILY 35 MEMBER G1"/>
    <property type="match status" value="1"/>
</dbReference>
<keyword evidence="5 6" id="KW-0472">Membrane</keyword>
<dbReference type="Pfam" id="PF00892">
    <property type="entry name" value="EamA"/>
    <property type="match status" value="2"/>
</dbReference>
<feature type="transmembrane region" description="Helical" evidence="6">
    <location>
        <begin position="158"/>
        <end position="179"/>
    </location>
</feature>
<feature type="transmembrane region" description="Helical" evidence="6">
    <location>
        <begin position="191"/>
        <end position="212"/>
    </location>
</feature>
<dbReference type="SUPFAM" id="SSF103481">
    <property type="entry name" value="Multidrug resistance efflux transporter EmrE"/>
    <property type="match status" value="2"/>
</dbReference>
<evidence type="ECO:0000256" key="2">
    <source>
        <dbReference type="ARBA" id="ARBA00009853"/>
    </source>
</evidence>
<keyword evidence="3 6" id="KW-0812">Transmembrane</keyword>
<accession>A0AB72UH54</accession>
<feature type="domain" description="EamA" evidence="7">
    <location>
        <begin position="157"/>
        <end position="290"/>
    </location>
</feature>
<feature type="transmembrane region" description="Helical" evidence="6">
    <location>
        <begin position="12"/>
        <end position="31"/>
    </location>
</feature>
<proteinExistence type="inferred from homology"/>
<dbReference type="PANTHER" id="PTHR22911">
    <property type="entry name" value="ACYL-MALONYL CONDENSING ENZYME-RELATED"/>
    <property type="match status" value="1"/>
</dbReference>
<evidence type="ECO:0000256" key="1">
    <source>
        <dbReference type="ARBA" id="ARBA00004141"/>
    </source>
</evidence>
<comment type="similarity">
    <text evidence="2">Belongs to the drug/metabolite transporter (DMT) superfamily. 10 TMS drug/metabolite exporter (DME) (TC 2.A.7.3) family.</text>
</comment>
<dbReference type="InterPro" id="IPR037185">
    <property type="entry name" value="EmrE-like"/>
</dbReference>
<dbReference type="AlphaFoldDB" id="A0AB72UH54"/>
<dbReference type="InterPro" id="IPR000620">
    <property type="entry name" value="EamA_dom"/>
</dbReference>
<dbReference type="Proteomes" id="UP000007127">
    <property type="component" value="Chromosome"/>
</dbReference>
<dbReference type="GO" id="GO:0016020">
    <property type="term" value="C:membrane"/>
    <property type="evidence" value="ECO:0007669"/>
    <property type="project" value="UniProtKB-SubCell"/>
</dbReference>
<feature type="transmembrane region" description="Helical" evidence="6">
    <location>
        <begin position="129"/>
        <end position="146"/>
    </location>
</feature>
<evidence type="ECO:0000256" key="3">
    <source>
        <dbReference type="ARBA" id="ARBA00022692"/>
    </source>
</evidence>
<protein>
    <recommendedName>
        <fullName evidence="7">EamA domain-containing protein</fullName>
    </recommendedName>
</protein>
<reference evidence="8 9" key="1">
    <citation type="journal article" date="2012" name="J. Bacteriol.">
        <title>Genome sequence of Thalassospira xiamenensis type strain M-5.</title>
        <authorList>
            <person name="Lai Q."/>
            <person name="Shao Z."/>
        </authorList>
    </citation>
    <scope>NUCLEOTIDE SEQUENCE [LARGE SCALE GENOMIC DNA]</scope>
    <source>
        <strain evidence="8 9">M-5</strain>
    </source>
</reference>
<feature type="transmembrane region" description="Helical" evidence="6">
    <location>
        <begin position="82"/>
        <end position="99"/>
    </location>
</feature>
<feature type="transmembrane region" description="Helical" evidence="6">
    <location>
        <begin position="248"/>
        <end position="270"/>
    </location>
</feature>
<keyword evidence="4 6" id="KW-1133">Transmembrane helix</keyword>
<name>A0AB72UH54_9PROT</name>
<dbReference type="EMBL" id="CP004388">
    <property type="protein sequence ID" value="AJD53499.1"/>
    <property type="molecule type" value="Genomic_DNA"/>
</dbReference>
<evidence type="ECO:0000259" key="7">
    <source>
        <dbReference type="Pfam" id="PF00892"/>
    </source>
</evidence>
<evidence type="ECO:0000256" key="5">
    <source>
        <dbReference type="ARBA" id="ARBA00023136"/>
    </source>
</evidence>
<feature type="transmembrane region" description="Helical" evidence="6">
    <location>
        <begin position="43"/>
        <end position="61"/>
    </location>
</feature>
<organism evidence="8 9">
    <name type="scientific">Thalassospira xiamenensis M-5 = DSM 17429</name>
    <dbReference type="NCBI Taxonomy" id="1123366"/>
    <lineage>
        <taxon>Bacteria</taxon>
        <taxon>Pseudomonadati</taxon>
        <taxon>Pseudomonadota</taxon>
        <taxon>Alphaproteobacteria</taxon>
        <taxon>Rhodospirillales</taxon>
        <taxon>Thalassospiraceae</taxon>
        <taxon>Thalassospira</taxon>
    </lineage>
</organism>
<gene>
    <name evidence="8" type="ORF">TH3_16985</name>
</gene>
<sequence length="315" mass="33403">MQGNPEMGSVWSGIGLRLAATGLFAVMSLFVRLASFEAPVGQIMFWRSSVALIPIVLYLMWRRQFPRGLRTARPFGHLKRSTFGLVSMFFSFLSLAYLPLALATALGFLAPLLVLPVAMIMLREKPGMAVFTATFAGFGGVFLMLWPTFSTPGIDTGVLIGIGAGLAMAVTTAFAKVQIKALTSTESSGTIAFYFAVICSLGGLLTLPFGWADPSPEILMWLIGAGLTGGLAHIFMTEALARAPASTLAAFEYTAMIWALLLDVTVFGLLPEPVSLFGAFLIVLAAAIVMFGDKLGVPVPKPDITAAQAQGKPGE</sequence>
<evidence type="ECO:0000256" key="6">
    <source>
        <dbReference type="SAM" id="Phobius"/>
    </source>
</evidence>
<comment type="subcellular location">
    <subcellularLocation>
        <location evidence="1">Membrane</location>
        <topology evidence="1">Multi-pass membrane protein</topology>
    </subcellularLocation>
</comment>
<feature type="transmembrane region" description="Helical" evidence="6">
    <location>
        <begin position="218"/>
        <end position="236"/>
    </location>
</feature>
<evidence type="ECO:0000256" key="4">
    <source>
        <dbReference type="ARBA" id="ARBA00022989"/>
    </source>
</evidence>
<evidence type="ECO:0000313" key="9">
    <source>
        <dbReference type="Proteomes" id="UP000007127"/>
    </source>
</evidence>